<dbReference type="GO" id="GO:0030313">
    <property type="term" value="C:cell envelope"/>
    <property type="evidence" value="ECO:0007669"/>
    <property type="project" value="UniProtKB-SubCell"/>
</dbReference>
<dbReference type="SUPFAM" id="SSF52833">
    <property type="entry name" value="Thioredoxin-like"/>
    <property type="match status" value="1"/>
</dbReference>
<dbReference type="OrthoDB" id="743079at2"/>
<keyword evidence="3" id="KW-1015">Disulfide bond</keyword>
<keyword evidence="5" id="KW-0732">Signal</keyword>
<dbReference type="RefSeq" id="WP_068701449.1">
    <property type="nucleotide sequence ID" value="NZ_MAKX01000001.1"/>
</dbReference>
<dbReference type="Gene3D" id="3.40.30.10">
    <property type="entry name" value="Glutaredoxin"/>
    <property type="match status" value="1"/>
</dbReference>
<protein>
    <recommendedName>
        <fullName evidence="6">Thioredoxin domain-containing protein</fullName>
    </recommendedName>
</protein>
<name>A0A1B9Y0D9_9FLAO</name>
<dbReference type="GO" id="GO:0016491">
    <property type="term" value="F:oxidoreductase activity"/>
    <property type="evidence" value="ECO:0007669"/>
    <property type="project" value="InterPro"/>
</dbReference>
<dbReference type="InterPro" id="IPR050553">
    <property type="entry name" value="Thioredoxin_ResA/DsbE_sf"/>
</dbReference>
<proteinExistence type="predicted"/>
<dbReference type="InterPro" id="IPR013740">
    <property type="entry name" value="Redoxin"/>
</dbReference>
<keyword evidence="8" id="KW-1185">Reference proteome</keyword>
<dbReference type="GO" id="GO:0017004">
    <property type="term" value="P:cytochrome complex assembly"/>
    <property type="evidence" value="ECO:0007669"/>
    <property type="project" value="UniProtKB-KW"/>
</dbReference>
<dbReference type="PANTHER" id="PTHR42852">
    <property type="entry name" value="THIOL:DISULFIDE INTERCHANGE PROTEIN DSBE"/>
    <property type="match status" value="1"/>
</dbReference>
<feature type="domain" description="Thioredoxin" evidence="6">
    <location>
        <begin position="193"/>
        <end position="335"/>
    </location>
</feature>
<evidence type="ECO:0000313" key="7">
    <source>
        <dbReference type="EMBL" id="OCK43270.1"/>
    </source>
</evidence>
<dbReference type="PROSITE" id="PS51257">
    <property type="entry name" value="PROKAR_LIPOPROTEIN"/>
    <property type="match status" value="1"/>
</dbReference>
<reference evidence="7 8" key="1">
    <citation type="submission" date="2016-06" db="EMBL/GenBank/DDBJ databases">
        <title>Draft Genome Sequence of Tenacibaculum soleae UCD-KL19.</title>
        <authorList>
            <person name="Eisen J.A."/>
            <person name="Coil D.A."/>
            <person name="Lujan K.M."/>
        </authorList>
    </citation>
    <scope>NUCLEOTIDE SEQUENCE [LARGE SCALE GENOMIC DNA]</scope>
    <source>
        <strain evidence="7 8">UCD-KL19</strain>
    </source>
</reference>
<comment type="subcellular location">
    <subcellularLocation>
        <location evidence="1">Cell envelope</location>
    </subcellularLocation>
</comment>
<dbReference type="PANTHER" id="PTHR42852:SF6">
    <property type="entry name" value="THIOL:DISULFIDE INTERCHANGE PROTEIN DSBE"/>
    <property type="match status" value="1"/>
</dbReference>
<dbReference type="EMBL" id="MAKX01000001">
    <property type="protein sequence ID" value="OCK43270.1"/>
    <property type="molecule type" value="Genomic_DNA"/>
</dbReference>
<evidence type="ECO:0000313" key="8">
    <source>
        <dbReference type="Proteomes" id="UP000093186"/>
    </source>
</evidence>
<feature type="signal peptide" evidence="5">
    <location>
        <begin position="1"/>
        <end position="19"/>
    </location>
</feature>
<dbReference type="InterPro" id="IPR036249">
    <property type="entry name" value="Thioredoxin-like_sf"/>
</dbReference>
<evidence type="ECO:0000259" key="6">
    <source>
        <dbReference type="PROSITE" id="PS51352"/>
    </source>
</evidence>
<evidence type="ECO:0000256" key="1">
    <source>
        <dbReference type="ARBA" id="ARBA00004196"/>
    </source>
</evidence>
<dbReference type="AlphaFoldDB" id="A0A1B9Y0D9"/>
<evidence type="ECO:0000256" key="4">
    <source>
        <dbReference type="ARBA" id="ARBA00023284"/>
    </source>
</evidence>
<organism evidence="7 8">
    <name type="scientific">Tenacibaculum soleae</name>
    <dbReference type="NCBI Taxonomy" id="447689"/>
    <lineage>
        <taxon>Bacteria</taxon>
        <taxon>Pseudomonadati</taxon>
        <taxon>Bacteroidota</taxon>
        <taxon>Flavobacteriia</taxon>
        <taxon>Flavobacteriales</taxon>
        <taxon>Flavobacteriaceae</taxon>
        <taxon>Tenacibaculum</taxon>
    </lineage>
</organism>
<evidence type="ECO:0000256" key="2">
    <source>
        <dbReference type="ARBA" id="ARBA00022748"/>
    </source>
</evidence>
<dbReference type="Proteomes" id="UP000093186">
    <property type="component" value="Unassembled WGS sequence"/>
</dbReference>
<dbReference type="Pfam" id="PF08534">
    <property type="entry name" value="Redoxin"/>
    <property type="match status" value="1"/>
</dbReference>
<evidence type="ECO:0000256" key="5">
    <source>
        <dbReference type="SAM" id="SignalP"/>
    </source>
</evidence>
<accession>A0A1B9Y0D9</accession>
<dbReference type="CDD" id="cd02966">
    <property type="entry name" value="TlpA_like_family"/>
    <property type="match status" value="1"/>
</dbReference>
<dbReference type="PROSITE" id="PS51352">
    <property type="entry name" value="THIOREDOXIN_2"/>
    <property type="match status" value="1"/>
</dbReference>
<evidence type="ECO:0000256" key="3">
    <source>
        <dbReference type="ARBA" id="ARBA00023157"/>
    </source>
</evidence>
<dbReference type="STRING" id="447689.BA195_00775"/>
<dbReference type="InterPro" id="IPR013766">
    <property type="entry name" value="Thioredoxin_domain"/>
</dbReference>
<keyword evidence="4" id="KW-0676">Redox-active center</keyword>
<comment type="caution">
    <text evidence="7">The sequence shown here is derived from an EMBL/GenBank/DDBJ whole genome shotgun (WGS) entry which is preliminary data.</text>
</comment>
<sequence length="335" mass="38060">MKKIIYLMAIAIIAVSCKPATNNFVTFSGKITNKNADSIIVSNPQLKFNRVIKLDENGLFKDTMNIKDGFYRVFDGKETTSLYLKNGAIINMTLDTKEFDETVTFTGEGSDESTFLAKTSLLQENLLNDEMLFTLPKEKFDTKVNNYVNDFNSRIANTKLDSTFVAFQKQNIKGLTNYLNKTHADKLYLATKLAVGAVSPKFVDYENFNGKTTSLDDLKGKYVYIDMWATWCNPCKQEIPFLQKIEKQYHDKNIEFVSISVDSERDHGAWKTMVKEKNLTGIQLYSKRDKTFASAYRVNSIPRFILIDPQGNIVTANAPRPSSPKLIELFNSLSI</sequence>
<keyword evidence="2" id="KW-0201">Cytochrome c-type biogenesis</keyword>
<gene>
    <name evidence="7" type="ORF">BA195_00775</name>
</gene>
<feature type="chain" id="PRO_5008640038" description="Thioredoxin domain-containing protein" evidence="5">
    <location>
        <begin position="20"/>
        <end position="335"/>
    </location>
</feature>